<comment type="caution">
    <text evidence="1">The sequence shown here is derived from an EMBL/GenBank/DDBJ whole genome shotgun (WGS) entry which is preliminary data.</text>
</comment>
<protein>
    <submittedName>
        <fullName evidence="1">Uncharacterized protein</fullName>
    </submittedName>
</protein>
<evidence type="ECO:0000313" key="2">
    <source>
        <dbReference type="Proteomes" id="UP001140949"/>
    </source>
</evidence>
<gene>
    <name evidence="1" type="ORF">M6B38_325610</name>
</gene>
<name>A0AAX6H7B2_IRIPA</name>
<keyword evidence="2" id="KW-1185">Reference proteome</keyword>
<dbReference type="Proteomes" id="UP001140949">
    <property type="component" value="Unassembled WGS sequence"/>
</dbReference>
<reference evidence="1" key="2">
    <citation type="submission" date="2023-04" db="EMBL/GenBank/DDBJ databases">
        <authorList>
            <person name="Bruccoleri R.E."/>
            <person name="Oakeley E.J."/>
            <person name="Faust A.-M."/>
            <person name="Dessus-Babus S."/>
            <person name="Altorfer M."/>
            <person name="Burckhardt D."/>
            <person name="Oertli M."/>
            <person name="Naumann U."/>
            <person name="Petersen F."/>
            <person name="Wong J."/>
        </authorList>
    </citation>
    <scope>NUCLEOTIDE SEQUENCE</scope>
    <source>
        <strain evidence="1">GSM-AAB239-AS_SAM_17_03QT</strain>
        <tissue evidence="1">Leaf</tissue>
    </source>
</reference>
<proteinExistence type="predicted"/>
<organism evidence="1 2">
    <name type="scientific">Iris pallida</name>
    <name type="common">Sweet iris</name>
    <dbReference type="NCBI Taxonomy" id="29817"/>
    <lineage>
        <taxon>Eukaryota</taxon>
        <taxon>Viridiplantae</taxon>
        <taxon>Streptophyta</taxon>
        <taxon>Embryophyta</taxon>
        <taxon>Tracheophyta</taxon>
        <taxon>Spermatophyta</taxon>
        <taxon>Magnoliopsida</taxon>
        <taxon>Liliopsida</taxon>
        <taxon>Asparagales</taxon>
        <taxon>Iridaceae</taxon>
        <taxon>Iridoideae</taxon>
        <taxon>Irideae</taxon>
        <taxon>Iris</taxon>
    </lineage>
</organism>
<accession>A0AAX6H7B2</accession>
<sequence length="104" mass="11917">MLFDCHDSLSEHIVGHQIIRFPGSKIDLCWKRGLFHTKHGHLPCTIVQGKIMTGWLDELDTITKEVEAELGTRDIGCHLVEIVEAVNVILFKLRGFNRFPMLLH</sequence>
<reference evidence="1" key="1">
    <citation type="journal article" date="2023" name="GigaByte">
        <title>Genome assembly of the bearded iris, Iris pallida Lam.</title>
        <authorList>
            <person name="Bruccoleri R.E."/>
            <person name="Oakeley E.J."/>
            <person name="Faust A.M.E."/>
            <person name="Altorfer M."/>
            <person name="Dessus-Babus S."/>
            <person name="Burckhardt D."/>
            <person name="Oertli M."/>
            <person name="Naumann U."/>
            <person name="Petersen F."/>
            <person name="Wong J."/>
        </authorList>
    </citation>
    <scope>NUCLEOTIDE SEQUENCE</scope>
    <source>
        <strain evidence="1">GSM-AAB239-AS_SAM_17_03QT</strain>
    </source>
</reference>
<dbReference type="EMBL" id="JANAVB010011797">
    <property type="protein sequence ID" value="KAJ6836920.1"/>
    <property type="molecule type" value="Genomic_DNA"/>
</dbReference>
<dbReference type="AlphaFoldDB" id="A0AAX6H7B2"/>
<evidence type="ECO:0000313" key="1">
    <source>
        <dbReference type="EMBL" id="KAJ6836920.1"/>
    </source>
</evidence>